<gene>
    <name evidence="11" type="ORF">NEA10_01050</name>
</gene>
<dbReference type="InterPro" id="IPR001054">
    <property type="entry name" value="A/G_cyclase"/>
</dbReference>
<keyword evidence="5 8" id="KW-0472">Membrane</keyword>
<feature type="transmembrane region" description="Helical" evidence="8">
    <location>
        <begin position="7"/>
        <end position="31"/>
    </location>
</feature>
<name>A0ABY5ASP5_9CYAN</name>
<comment type="subcellular location">
    <subcellularLocation>
        <location evidence="1">Membrane</location>
    </subcellularLocation>
</comment>
<feature type="transmembrane region" description="Helical" evidence="8">
    <location>
        <begin position="275"/>
        <end position="295"/>
    </location>
</feature>
<evidence type="ECO:0000256" key="6">
    <source>
        <dbReference type="ARBA" id="ARBA00023239"/>
    </source>
</evidence>
<dbReference type="RefSeq" id="WP_252663386.1">
    <property type="nucleotide sequence ID" value="NZ_CP098611.1"/>
</dbReference>
<dbReference type="CDD" id="cd06225">
    <property type="entry name" value="HAMP"/>
    <property type="match status" value="1"/>
</dbReference>
<dbReference type="CDD" id="cd07302">
    <property type="entry name" value="CHD"/>
    <property type="match status" value="1"/>
</dbReference>
<keyword evidence="2 8" id="KW-0812">Transmembrane</keyword>
<comment type="similarity">
    <text evidence="7">Belongs to the adenylyl cyclase class-4/guanylyl cyclase family.</text>
</comment>
<dbReference type="Pfam" id="PF05228">
    <property type="entry name" value="CHASE4"/>
    <property type="match status" value="1"/>
</dbReference>
<dbReference type="InterPro" id="IPR007892">
    <property type="entry name" value="CHASE4"/>
</dbReference>
<dbReference type="SMART" id="SM00304">
    <property type="entry name" value="HAMP"/>
    <property type="match status" value="1"/>
</dbReference>
<proteinExistence type="inferred from homology"/>
<evidence type="ECO:0000256" key="2">
    <source>
        <dbReference type="ARBA" id="ARBA00022692"/>
    </source>
</evidence>
<evidence type="ECO:0000313" key="11">
    <source>
        <dbReference type="EMBL" id="USR91361.1"/>
    </source>
</evidence>
<dbReference type="Pfam" id="PF00672">
    <property type="entry name" value="HAMP"/>
    <property type="match status" value="1"/>
</dbReference>
<evidence type="ECO:0000256" key="8">
    <source>
        <dbReference type="SAM" id="Phobius"/>
    </source>
</evidence>
<dbReference type="EMBL" id="CP098611">
    <property type="protein sequence ID" value="USR91361.1"/>
    <property type="molecule type" value="Genomic_DNA"/>
</dbReference>
<evidence type="ECO:0000259" key="9">
    <source>
        <dbReference type="PROSITE" id="PS50125"/>
    </source>
</evidence>
<dbReference type="Proteomes" id="UP001056708">
    <property type="component" value="Chromosome"/>
</dbReference>
<organism evidence="11 12">
    <name type="scientific">Phormidium yuhuli AB48</name>
    <dbReference type="NCBI Taxonomy" id="2940671"/>
    <lineage>
        <taxon>Bacteria</taxon>
        <taxon>Bacillati</taxon>
        <taxon>Cyanobacteriota</taxon>
        <taxon>Cyanophyceae</taxon>
        <taxon>Oscillatoriophycideae</taxon>
        <taxon>Oscillatoriales</taxon>
        <taxon>Oscillatoriaceae</taxon>
        <taxon>Phormidium</taxon>
        <taxon>Phormidium yuhuli</taxon>
    </lineage>
</organism>
<keyword evidence="3" id="KW-0547">Nucleotide-binding</keyword>
<dbReference type="PROSITE" id="PS00452">
    <property type="entry name" value="GUANYLATE_CYCLASE_1"/>
    <property type="match status" value="1"/>
</dbReference>
<reference evidence="11" key="1">
    <citation type="submission" date="2022-06" db="EMBL/GenBank/DDBJ databases">
        <title>Genome sequence of Phormidium yuhuli AB48 isolated from an industrial photobioreactor environment.</title>
        <authorList>
            <person name="Qiu Y."/>
            <person name="Noonan A.J.C."/>
            <person name="Dofher K."/>
            <person name="Koch M."/>
            <person name="Kieft B."/>
            <person name="Lin X."/>
            <person name="Ziels R.M."/>
            <person name="Hallam S.J."/>
        </authorList>
    </citation>
    <scope>NUCLEOTIDE SEQUENCE</scope>
    <source>
        <strain evidence="11">AB48</strain>
    </source>
</reference>
<evidence type="ECO:0000256" key="4">
    <source>
        <dbReference type="ARBA" id="ARBA00022989"/>
    </source>
</evidence>
<feature type="domain" description="Guanylate cyclase" evidence="9">
    <location>
        <begin position="390"/>
        <end position="517"/>
    </location>
</feature>
<dbReference type="SUPFAM" id="SSF55073">
    <property type="entry name" value="Nucleotide cyclase"/>
    <property type="match status" value="1"/>
</dbReference>
<evidence type="ECO:0000259" key="10">
    <source>
        <dbReference type="PROSITE" id="PS50885"/>
    </source>
</evidence>
<feature type="domain" description="HAMP" evidence="10">
    <location>
        <begin position="297"/>
        <end position="350"/>
    </location>
</feature>
<keyword evidence="12" id="KW-1185">Reference proteome</keyword>
<keyword evidence="4 8" id="KW-1133">Transmembrane helix</keyword>
<dbReference type="InterPro" id="IPR003660">
    <property type="entry name" value="HAMP_dom"/>
</dbReference>
<dbReference type="PANTHER" id="PTHR11920:SF335">
    <property type="entry name" value="GUANYLATE CYCLASE"/>
    <property type="match status" value="1"/>
</dbReference>
<dbReference type="InterPro" id="IPR050401">
    <property type="entry name" value="Cyclic_nucleotide_synthase"/>
</dbReference>
<dbReference type="InterPro" id="IPR029787">
    <property type="entry name" value="Nucleotide_cyclase"/>
</dbReference>
<evidence type="ECO:0000313" key="12">
    <source>
        <dbReference type="Proteomes" id="UP001056708"/>
    </source>
</evidence>
<protein>
    <submittedName>
        <fullName evidence="11">HAMP domain-containing protein</fullName>
    </submittedName>
</protein>
<dbReference type="SMART" id="SM00044">
    <property type="entry name" value="CYCc"/>
    <property type="match status" value="1"/>
</dbReference>
<dbReference type="PROSITE" id="PS50885">
    <property type="entry name" value="HAMP"/>
    <property type="match status" value="1"/>
</dbReference>
<accession>A0ABY5ASP5</accession>
<dbReference type="Gene3D" id="6.10.340.10">
    <property type="match status" value="1"/>
</dbReference>
<dbReference type="Pfam" id="PF00211">
    <property type="entry name" value="Guanylate_cyc"/>
    <property type="match status" value="1"/>
</dbReference>
<evidence type="ECO:0000256" key="3">
    <source>
        <dbReference type="ARBA" id="ARBA00022741"/>
    </source>
</evidence>
<dbReference type="PROSITE" id="PS50125">
    <property type="entry name" value="GUANYLATE_CYCLASE_2"/>
    <property type="match status" value="1"/>
</dbReference>
<evidence type="ECO:0000256" key="7">
    <source>
        <dbReference type="RuleBase" id="RU000405"/>
    </source>
</evidence>
<dbReference type="Gene3D" id="3.30.70.1230">
    <property type="entry name" value="Nucleotide cyclase"/>
    <property type="match status" value="1"/>
</dbReference>
<sequence>MKLYQKSLIVISSSLLGLIIILSGSISLILLRSFWDFENKNAAQDIRRIENALIQKVTQLNLITGDWANWDSLHEFMVGNHDQFIEENVTETVLTNLQLRGMLLIDREGTIKAGDDFRFNFEEPLPASLLEQLTLEHPLLAHESPNSLTAGFWVLPEETLLVSSRPILTSTGGGSMPGTLIMLRPWDTFQVQKLSEDVQLRIKFHRLSEVERSDHLRNMARRLEEKPDSLVIEPLNRQEIAGYHWISDIYGMPKLLLEVTLPRDVYQEGQRGLRYLLGSLLLVGGVFGVLTVVLLDRLVLRRLAHLSDAVSEVGKSHDLTLRVSTPGHDELSDLGASINGMLEDLEKNAAALSEEQETVERLLLNVLPESIAARLKVEEGAIAELFDDVTILFADIVGFTSLSLRLTPVEMVSLLNEIFSEFDAIAEKLGLEKIKTIGDAYMVAGGLPILRADHAEAIADMALAMLQAVERVQRQHPEEFKIRIGINTGTVVAGVIGTHKFIYDLWGDTVNVASRMESHGEPGKIQVTEATYERLKQRYNFQERGIVALKGRGEMKSYWLTGQK</sequence>
<keyword evidence="6 7" id="KW-0456">Lyase</keyword>
<evidence type="ECO:0000256" key="1">
    <source>
        <dbReference type="ARBA" id="ARBA00004370"/>
    </source>
</evidence>
<dbReference type="PANTHER" id="PTHR11920">
    <property type="entry name" value="GUANYLYL CYCLASE"/>
    <property type="match status" value="1"/>
</dbReference>
<dbReference type="InterPro" id="IPR018297">
    <property type="entry name" value="A/G_cyclase_CS"/>
</dbReference>
<evidence type="ECO:0000256" key="5">
    <source>
        <dbReference type="ARBA" id="ARBA00023136"/>
    </source>
</evidence>